<reference evidence="2 3" key="1">
    <citation type="submission" date="2018-11" db="EMBL/GenBank/DDBJ databases">
        <title>Gordonia insulae sp. nov., isolated from an island soil.</title>
        <authorList>
            <person name="Kim Y.S."/>
            <person name="Kim S.B."/>
        </authorList>
    </citation>
    <scope>NUCLEOTIDE SEQUENCE [LARGE SCALE GENOMIC DNA]</scope>
    <source>
        <strain evidence="2 3">MMS17-SY073</strain>
    </source>
</reference>
<dbReference type="PANTHER" id="PTHR40257:SF1">
    <property type="entry name" value="DUF1330 DOMAIN-CONTAINING PROTEIN"/>
    <property type="match status" value="1"/>
</dbReference>
<sequence>MSIELPPIDRRAVDPQRGQFGRLSELPADQPVTMLNLLRYREVADYSQAADLQPAQPISGADAYRIYMAGAAPHLEQAGAEVVLHGDCGPTVIGPADEQWDSILVVRYPNPAAFRQMVTDPEYQSLARHRTAAVADARLVATAV</sequence>
<evidence type="ECO:0000259" key="1">
    <source>
        <dbReference type="Pfam" id="PF07045"/>
    </source>
</evidence>
<gene>
    <name evidence="2" type="ORF">D7316_04240</name>
</gene>
<dbReference type="Proteomes" id="UP000271469">
    <property type="component" value="Chromosome"/>
</dbReference>
<accession>A0A3G8JRR9</accession>
<name>A0A3G8JRR9_9ACTN</name>
<organism evidence="2 3">
    <name type="scientific">Gordonia insulae</name>
    <dbReference type="NCBI Taxonomy" id="2420509"/>
    <lineage>
        <taxon>Bacteria</taxon>
        <taxon>Bacillati</taxon>
        <taxon>Actinomycetota</taxon>
        <taxon>Actinomycetes</taxon>
        <taxon>Mycobacteriales</taxon>
        <taxon>Gordoniaceae</taxon>
        <taxon>Gordonia</taxon>
    </lineage>
</organism>
<evidence type="ECO:0000313" key="3">
    <source>
        <dbReference type="Proteomes" id="UP000271469"/>
    </source>
</evidence>
<feature type="domain" description="DUF1330" evidence="1">
    <location>
        <begin position="61"/>
        <end position="139"/>
    </location>
</feature>
<dbReference type="KEGG" id="gom:D7316_04240"/>
<dbReference type="SUPFAM" id="SSF54909">
    <property type="entry name" value="Dimeric alpha+beta barrel"/>
    <property type="match status" value="1"/>
</dbReference>
<dbReference type="InterPro" id="IPR010753">
    <property type="entry name" value="DUF1330"/>
</dbReference>
<dbReference type="PANTHER" id="PTHR40257">
    <property type="match status" value="1"/>
</dbReference>
<protein>
    <recommendedName>
        <fullName evidence="1">DUF1330 domain-containing protein</fullName>
    </recommendedName>
</protein>
<dbReference type="OrthoDB" id="3624550at2"/>
<dbReference type="Gene3D" id="3.30.70.100">
    <property type="match status" value="1"/>
</dbReference>
<proteinExistence type="predicted"/>
<dbReference type="RefSeq" id="WP_124709951.1">
    <property type="nucleotide sequence ID" value="NZ_CP033972.1"/>
</dbReference>
<evidence type="ECO:0000313" key="2">
    <source>
        <dbReference type="EMBL" id="AZG47628.1"/>
    </source>
</evidence>
<dbReference type="InterPro" id="IPR011008">
    <property type="entry name" value="Dimeric_a/b-barrel"/>
</dbReference>
<keyword evidence="3" id="KW-1185">Reference proteome</keyword>
<dbReference type="Pfam" id="PF07045">
    <property type="entry name" value="DUF1330"/>
    <property type="match status" value="1"/>
</dbReference>
<dbReference type="AlphaFoldDB" id="A0A3G8JRR9"/>
<dbReference type="EMBL" id="CP033972">
    <property type="protein sequence ID" value="AZG47628.1"/>
    <property type="molecule type" value="Genomic_DNA"/>
</dbReference>